<keyword evidence="1" id="KW-0812">Transmembrane</keyword>
<dbReference type="Proteomes" id="UP000001508">
    <property type="component" value="Chromosome"/>
</dbReference>
<keyword evidence="1" id="KW-0472">Membrane</keyword>
<dbReference type="KEGG" id="dak:DaAHT2_0573"/>
<feature type="transmembrane region" description="Helical" evidence="1">
    <location>
        <begin position="629"/>
        <end position="652"/>
    </location>
</feature>
<dbReference type="RefSeq" id="WP_013162810.1">
    <property type="nucleotide sequence ID" value="NC_014216.1"/>
</dbReference>
<dbReference type="HOGENOM" id="CLU_396256_0_0_7"/>
<gene>
    <name evidence="2" type="ordered locus">DaAHT2_0573</name>
</gene>
<dbReference type="OrthoDB" id="5439622at2"/>
<proteinExistence type="predicted"/>
<accession>D6Z0Q0</accession>
<dbReference type="STRING" id="589865.DaAHT2_0573"/>
<evidence type="ECO:0000313" key="2">
    <source>
        <dbReference type="EMBL" id="ADH85279.1"/>
    </source>
</evidence>
<dbReference type="eggNOG" id="COG0457">
    <property type="taxonomic scope" value="Bacteria"/>
</dbReference>
<organism evidence="2 3">
    <name type="scientific">Desulfurivibrio alkaliphilus (strain DSM 19089 / UNIQEM U267 / AHT2)</name>
    <dbReference type="NCBI Taxonomy" id="589865"/>
    <lineage>
        <taxon>Bacteria</taxon>
        <taxon>Pseudomonadati</taxon>
        <taxon>Thermodesulfobacteriota</taxon>
        <taxon>Desulfobulbia</taxon>
        <taxon>Desulfobulbales</taxon>
        <taxon>Desulfobulbaceae</taxon>
        <taxon>Desulfurivibrio</taxon>
    </lineage>
</organism>
<sequence length="695" mass="78514">MVKGYPILLAVHPVSFDGTNLMGDEWEALLADLRRGLATGGLEARDSLSELMLFNFDHPLTALATIFEQLDKLRKKYPATAKKTKLPLQFVLHLETKNESPPPFRYSGSTVWEELAHHTFHLSPTLAGQWEKMMEGRLEVPRHELRPQGRFSQLVFTQPGALRRKRIFPYRSVLAEAGSGRPCFYCNLRTHPPSQCPAKQLSMANMSLHDIGYQPLPELLRNFQTAFSNRKQMEALLGPGVEPEQIRKNPPLQAFISFFDLLAVYQPRYLQRVVFSVHSVWTGLNLKVRTKQDSRNLEIGLDCLRVGQYDRARDMLLVENQSMGGKQYGANVGLAFVALERGRFDEAGHFLEIASSVAGVEKEKIHIALLLARYYDLAGNPWKAEQALQGMANLYADCYEIVHRRIHTAVQSGQGAQILGAIGNLIESSRLYFMNVLMDPVLLPIEGLLEDVLNNHLHTIRSRAEEALTGAVAEYEKLKKWVDGSDEDFDRNLATLATLQQQRDKGSYYDLLDVAEKAGTLRRAAPRLQESKLDTLNEEIDAAVLEWDQFQQYWQEYAYKSLWRRVEQQMQETRKMLVEARGLAAGSLHKGRSKLQTARRELENMPGLIKRMNRLRLLLDSLRIFAGRLVVAEVAVTVLLLLAYPLLTIGLANQIGPDLVAMLKDSATQTRLILLANGLVAPVIAFTQTVRRVAP</sequence>
<name>D6Z0Q0_DESAT</name>
<dbReference type="EMBL" id="CP001940">
    <property type="protein sequence ID" value="ADH85279.1"/>
    <property type="molecule type" value="Genomic_DNA"/>
</dbReference>
<evidence type="ECO:0000313" key="3">
    <source>
        <dbReference type="Proteomes" id="UP000001508"/>
    </source>
</evidence>
<dbReference type="InParanoid" id="D6Z0Q0"/>
<keyword evidence="3" id="KW-1185">Reference proteome</keyword>
<reference evidence="3" key="1">
    <citation type="submission" date="2010-02" db="EMBL/GenBank/DDBJ databases">
        <title>Complete sequence of Desulfurivibrio alkaliphilus AHT2.</title>
        <authorList>
            <consortium name="US DOE Joint Genome Institute"/>
            <person name="Pitluck S."/>
            <person name="Chertkov O."/>
            <person name="Detter J.C."/>
            <person name="Han C."/>
            <person name="Tapia R."/>
            <person name="Larimer F."/>
            <person name="Land M."/>
            <person name="Hauser L."/>
            <person name="Kyrpides N."/>
            <person name="Mikhailova N."/>
            <person name="Sorokin D.Y."/>
            <person name="Muyzer G."/>
            <person name="Woyke T."/>
        </authorList>
    </citation>
    <scope>NUCLEOTIDE SEQUENCE [LARGE SCALE GENOMIC DNA]</scope>
    <source>
        <strain evidence="3">DSM 19089 / UNIQEM U267 / AHT2</strain>
    </source>
</reference>
<dbReference type="AlphaFoldDB" id="D6Z0Q0"/>
<feature type="transmembrane region" description="Helical" evidence="1">
    <location>
        <begin position="672"/>
        <end position="690"/>
    </location>
</feature>
<protein>
    <submittedName>
        <fullName evidence="2">Uncharacterized protein</fullName>
    </submittedName>
</protein>
<keyword evidence="1" id="KW-1133">Transmembrane helix</keyword>
<evidence type="ECO:0000256" key="1">
    <source>
        <dbReference type="SAM" id="Phobius"/>
    </source>
</evidence>